<dbReference type="PROSITE" id="PS00012">
    <property type="entry name" value="PHOSPHOPANTETHEINE"/>
    <property type="match status" value="1"/>
</dbReference>
<evidence type="ECO:0000256" key="4">
    <source>
        <dbReference type="SAM" id="MobiDB-lite"/>
    </source>
</evidence>
<dbReference type="Pfam" id="PF13193">
    <property type="entry name" value="AMP-binding_C"/>
    <property type="match status" value="2"/>
</dbReference>
<name>A0A2T0PYH5_9ACTN</name>
<dbReference type="InterPro" id="IPR042099">
    <property type="entry name" value="ANL_N_sf"/>
</dbReference>
<dbReference type="GO" id="GO:0005737">
    <property type="term" value="C:cytoplasm"/>
    <property type="evidence" value="ECO:0007669"/>
    <property type="project" value="TreeGrafter"/>
</dbReference>
<proteinExistence type="predicted"/>
<dbReference type="EMBL" id="PVZC01000007">
    <property type="protein sequence ID" value="PRX96574.1"/>
    <property type="molecule type" value="Genomic_DNA"/>
</dbReference>
<dbReference type="CDD" id="cd19531">
    <property type="entry name" value="LCL_NRPS-like"/>
    <property type="match status" value="1"/>
</dbReference>
<dbReference type="Pfam" id="PF00550">
    <property type="entry name" value="PP-binding"/>
    <property type="match status" value="2"/>
</dbReference>
<dbReference type="FunFam" id="1.10.1200.10:FF:000016">
    <property type="entry name" value="Non-ribosomal peptide synthase"/>
    <property type="match status" value="1"/>
</dbReference>
<dbReference type="PROSITE" id="PS50075">
    <property type="entry name" value="CARRIER"/>
    <property type="match status" value="2"/>
</dbReference>
<dbReference type="OrthoDB" id="3671989at2"/>
<dbReference type="GO" id="GO:0044550">
    <property type="term" value="P:secondary metabolite biosynthetic process"/>
    <property type="evidence" value="ECO:0007669"/>
    <property type="project" value="TreeGrafter"/>
</dbReference>
<evidence type="ECO:0000256" key="3">
    <source>
        <dbReference type="ARBA" id="ARBA00022553"/>
    </source>
</evidence>
<comment type="cofactor">
    <cofactor evidence="1">
        <name>pantetheine 4'-phosphate</name>
        <dbReference type="ChEBI" id="CHEBI:47942"/>
    </cofactor>
</comment>
<dbReference type="Pfam" id="PF00668">
    <property type="entry name" value="Condensation"/>
    <property type="match status" value="1"/>
</dbReference>
<dbReference type="InterPro" id="IPR006162">
    <property type="entry name" value="Ppantetheine_attach_site"/>
</dbReference>
<dbReference type="NCBIfam" id="TIGR01733">
    <property type="entry name" value="AA-adenyl-dom"/>
    <property type="match status" value="1"/>
</dbReference>
<protein>
    <submittedName>
        <fullName evidence="6">Amino acid adenylation domain-containing protein</fullName>
    </submittedName>
</protein>
<reference evidence="6 7" key="1">
    <citation type="submission" date="2018-03" db="EMBL/GenBank/DDBJ databases">
        <title>Genomic Encyclopedia of Archaeal and Bacterial Type Strains, Phase II (KMG-II): from individual species to whole genera.</title>
        <authorList>
            <person name="Goeker M."/>
        </authorList>
    </citation>
    <scope>NUCLEOTIDE SEQUENCE [LARGE SCALE GENOMIC DNA]</scope>
    <source>
        <strain evidence="6 7">DSM 45601</strain>
    </source>
</reference>
<dbReference type="InterPro" id="IPR023213">
    <property type="entry name" value="CAT-like_dom_sf"/>
</dbReference>
<feature type="domain" description="Carrier" evidence="5">
    <location>
        <begin position="1769"/>
        <end position="1844"/>
    </location>
</feature>
<dbReference type="InterPro" id="IPR009081">
    <property type="entry name" value="PP-bd_ACP"/>
</dbReference>
<dbReference type="RefSeq" id="WP_106249888.1">
    <property type="nucleotide sequence ID" value="NZ_PVZC01000007.1"/>
</dbReference>
<dbReference type="Gene3D" id="1.10.1200.10">
    <property type="entry name" value="ACP-like"/>
    <property type="match status" value="2"/>
</dbReference>
<gene>
    <name evidence="6" type="ORF">CLV72_10797</name>
</gene>
<dbReference type="InterPro" id="IPR025110">
    <property type="entry name" value="AMP-bd_C"/>
</dbReference>
<dbReference type="PANTHER" id="PTHR45527:SF1">
    <property type="entry name" value="FATTY ACID SYNTHASE"/>
    <property type="match status" value="1"/>
</dbReference>
<dbReference type="Gene3D" id="3.40.50.12780">
    <property type="entry name" value="N-terminal domain of ligase-like"/>
    <property type="match status" value="2"/>
</dbReference>
<keyword evidence="3" id="KW-0597">Phosphoprotein</keyword>
<dbReference type="SUPFAM" id="SSF52777">
    <property type="entry name" value="CoA-dependent acyltransferases"/>
    <property type="match status" value="2"/>
</dbReference>
<evidence type="ECO:0000259" key="5">
    <source>
        <dbReference type="PROSITE" id="PS50075"/>
    </source>
</evidence>
<dbReference type="Gene3D" id="3.30.559.30">
    <property type="entry name" value="Nonribosomal peptide synthetase, condensation domain"/>
    <property type="match status" value="1"/>
</dbReference>
<accession>A0A2T0PYH5</accession>
<dbReference type="GO" id="GO:0031177">
    <property type="term" value="F:phosphopantetheine binding"/>
    <property type="evidence" value="ECO:0007669"/>
    <property type="project" value="InterPro"/>
</dbReference>
<feature type="region of interest" description="Disordered" evidence="4">
    <location>
        <begin position="181"/>
        <end position="212"/>
    </location>
</feature>
<evidence type="ECO:0000256" key="2">
    <source>
        <dbReference type="ARBA" id="ARBA00022450"/>
    </source>
</evidence>
<evidence type="ECO:0000256" key="1">
    <source>
        <dbReference type="ARBA" id="ARBA00001957"/>
    </source>
</evidence>
<feature type="compositionally biased region" description="Low complexity" evidence="4">
    <location>
        <begin position="798"/>
        <end position="815"/>
    </location>
</feature>
<dbReference type="CDD" id="cd05930">
    <property type="entry name" value="A_NRPS"/>
    <property type="match status" value="1"/>
</dbReference>
<dbReference type="Pfam" id="PF00501">
    <property type="entry name" value="AMP-binding"/>
    <property type="match status" value="2"/>
</dbReference>
<dbReference type="Gene3D" id="3.30.300.30">
    <property type="match status" value="2"/>
</dbReference>
<feature type="region of interest" description="Disordered" evidence="4">
    <location>
        <begin position="704"/>
        <end position="724"/>
    </location>
</feature>
<dbReference type="InterPro" id="IPR020845">
    <property type="entry name" value="AMP-binding_CS"/>
</dbReference>
<dbReference type="SMART" id="SM00823">
    <property type="entry name" value="PKS_PP"/>
    <property type="match status" value="2"/>
</dbReference>
<feature type="domain" description="Carrier" evidence="5">
    <location>
        <begin position="722"/>
        <end position="797"/>
    </location>
</feature>
<dbReference type="PANTHER" id="PTHR45527">
    <property type="entry name" value="NONRIBOSOMAL PEPTIDE SYNTHETASE"/>
    <property type="match status" value="1"/>
</dbReference>
<keyword evidence="2" id="KW-0596">Phosphopantetheine</keyword>
<feature type="region of interest" description="Disordered" evidence="4">
    <location>
        <begin position="794"/>
        <end position="818"/>
    </location>
</feature>
<evidence type="ECO:0000313" key="7">
    <source>
        <dbReference type="Proteomes" id="UP000237846"/>
    </source>
</evidence>
<dbReference type="GO" id="GO:0003824">
    <property type="term" value="F:catalytic activity"/>
    <property type="evidence" value="ECO:0007669"/>
    <property type="project" value="InterPro"/>
</dbReference>
<sequence length="1846" mass="196460">MTTHPAAAPPAVFHVAVDRPDRAGGLVVAALLVLIGRYLGTARPEVHLLPDDGGPAADTGRAARRLAVELRPGLGGAELLDQVTRRLSRAEPPSHPDTGPAGRGGELAWAAMGATAVWRGTGTAAEPVAVPPGYGRLVVLRETEGGGTAVSVGGTSPALGRRVAADLRTLVDALARSPHAPVADLARPADPPPYRPGPLHRAARDHTPFPPEAVATSIPGRFAQQALRHPDRPAVITPDRTIGYAELARRAGGIAAAVLDRAGRGAGRVALLVEHGPDMIAAILGTLLAGKAYVPLDPRHPPARLGAMLAHAEPELLLSTASLRDRHARLTGGGVPVLDLGDLADAEIGAAPPAAPEAAAYVLYTSGSTGRPKGVLQTHRNVLFQIRNHTDNLRISGRDRLSLLSSFGFDMAVTDLFAALLNGAAVVPVDVRRLAGGGLADVLRATGVTVYHSTPTLYRHLVDGAGGPDAFPDVRAVVLGGEQLTRRDLDAFRRHFRPDSVLVNGYGATEVSFAVQHHVPGRLLGEAAEGVPIGRALDGFEVRLLSDEGRPAWLAGEVAVRGEHLSPGYWKAGPEDAARFTVDDGVRVYRTGDLARRGPDGLLYYAGRRDHQVKIRGHRVEPSEVERTLEELGCVVEAVVVAEEPDRQRLRGYVRTHRPPPDLAELLRRHTAERLPDYMVPAGFVEVDAFPLTATGKVDRRALAARAPTEPQEHERAAAGEAPRSANERYVAGLWQEILGRTGVRRDDDLIAMGGHSLTAIRLAAWIHRDTGTAVTGVELLRRPTVRAQAALLDERSAAAPPRAEPGGARPAARPDGLLPASPAQRGLWVLHQLYPYCTAYHVAGCYEIEGAVDGGALHRALNQVAARHPALRTTFETHGGEVWQRVHDAGEVPVRSADLTALPEQERFQAAGRAIAEELRRPMRLDRGPLFRAVRYRLGPRRHVLLVIGHHLVMDGWSRELVQRDLGAAYAAGGEAAWAAAVPGFAEVMDAAGAGRPPLRRSLAFWREHLSDPPPPVLLPVPPVRPARPRFRGDRVGCRLDAETTAGLRALAVAEGVPIFQVLAGAFAATVGGYGDRREVLLGMPVAGRDDLRTEPVVGFFNNSVVARCATDPALPYRRLIRRTGEAILAALEHAHVPFEELVRELAPPRTPGVNPIYQIWCNMLSYDTMPLTLPGCRVRRFDPPVTGALFDLSLYLTDRDGTIDAALVYDTDLFDREQALAIAAQYEAALRTVARDPDATPAGRRLADPAVAPARFPAAAAESVPERFAAAAAARPEAPALRHGGAETGYRALSAEVARFSESLTRAGLDGRTVLAVLTRRRPELAAAVLGSLAAEVPFLLLDAELPVARLAALVREAAAPAAVDLTGGSRAAGELAAALGDGVAWLGPGSGPAPSGRPPLPEPAAYLAFTSGSTGRPQGVLGTEPPLRVFFDWYAREFGLGGGDRFSLLAGIGHDPLLRELVLPLTIGAAVCVPPADAVAVPHRLLSWLAEQEVTVVHLTPAMLRMLGAAAALDGRTLPAVRLVASGGAAVRRDDRTTARRLFPNARVLSVYGTTETPQGVSVVDLAEEFAGPAREDLSPLGAGTPHAQLMVLGRDGAPVPANGVGELAVRSPYLAAGYLNARAEQAGRFRPDPYGAAGVRLYRTGDRARLRPDGRLDFLGRGDRQLSVNGHRVEPAEIERTALAEPRIGDCVVDGDASELVAYVAPADGQAVTSADVGRHLAANLPPVMVPDRIVVLDRIPVTERGKPDLDRLRRLRRREAASPATQDAVTETLAQIWRSVLGLAEVGVDDNFFDLGGRSLTLLKVHTRLRDSLRRDVELLDLFRHPTIRRLAAALTAAEEG</sequence>
<dbReference type="SUPFAM" id="SSF56801">
    <property type="entry name" value="Acetyl-CoA synthetase-like"/>
    <property type="match status" value="2"/>
</dbReference>
<dbReference type="PROSITE" id="PS00455">
    <property type="entry name" value="AMP_BINDING"/>
    <property type="match status" value="1"/>
</dbReference>
<dbReference type="Gene3D" id="3.30.559.10">
    <property type="entry name" value="Chloramphenicol acetyltransferase-like domain"/>
    <property type="match status" value="1"/>
</dbReference>
<dbReference type="Proteomes" id="UP000237846">
    <property type="component" value="Unassembled WGS sequence"/>
</dbReference>
<dbReference type="InterPro" id="IPR036736">
    <property type="entry name" value="ACP-like_sf"/>
</dbReference>
<comment type="caution">
    <text evidence="6">The sequence shown here is derived from an EMBL/GenBank/DDBJ whole genome shotgun (WGS) entry which is preliminary data.</text>
</comment>
<dbReference type="GO" id="GO:0072330">
    <property type="term" value="P:monocarboxylic acid biosynthetic process"/>
    <property type="evidence" value="ECO:0007669"/>
    <property type="project" value="UniProtKB-ARBA"/>
</dbReference>
<dbReference type="GO" id="GO:0043041">
    <property type="term" value="P:amino acid activation for nonribosomal peptide biosynthetic process"/>
    <property type="evidence" value="ECO:0007669"/>
    <property type="project" value="TreeGrafter"/>
</dbReference>
<dbReference type="InterPro" id="IPR020806">
    <property type="entry name" value="PKS_PP-bd"/>
</dbReference>
<dbReference type="InterPro" id="IPR001242">
    <property type="entry name" value="Condensation_dom"/>
</dbReference>
<organism evidence="6 7">
    <name type="scientific">Allonocardiopsis opalescens</name>
    <dbReference type="NCBI Taxonomy" id="1144618"/>
    <lineage>
        <taxon>Bacteria</taxon>
        <taxon>Bacillati</taxon>
        <taxon>Actinomycetota</taxon>
        <taxon>Actinomycetes</taxon>
        <taxon>Streptosporangiales</taxon>
        <taxon>Allonocardiopsis</taxon>
    </lineage>
</organism>
<keyword evidence="7" id="KW-1185">Reference proteome</keyword>
<dbReference type="InterPro" id="IPR000873">
    <property type="entry name" value="AMP-dep_synth/lig_dom"/>
</dbReference>
<dbReference type="SUPFAM" id="SSF47336">
    <property type="entry name" value="ACP-like"/>
    <property type="match status" value="2"/>
</dbReference>
<dbReference type="InterPro" id="IPR045851">
    <property type="entry name" value="AMP-bd_C_sf"/>
</dbReference>
<evidence type="ECO:0000313" key="6">
    <source>
        <dbReference type="EMBL" id="PRX96574.1"/>
    </source>
</evidence>
<dbReference type="InterPro" id="IPR010071">
    <property type="entry name" value="AA_adenyl_dom"/>
</dbReference>
<dbReference type="GO" id="GO:0008610">
    <property type="term" value="P:lipid biosynthetic process"/>
    <property type="evidence" value="ECO:0007669"/>
    <property type="project" value="UniProtKB-ARBA"/>
</dbReference>